<dbReference type="InterPro" id="IPR023606">
    <property type="entry name" value="CoA-Trfase_III_dom_1_sf"/>
</dbReference>
<name>A0A9J6PCF3_9PROT</name>
<evidence type="ECO:0000313" key="2">
    <source>
        <dbReference type="Proteomes" id="UP001055804"/>
    </source>
</evidence>
<dbReference type="EMBL" id="JAMZFT010000001">
    <property type="protein sequence ID" value="MCP1335472.1"/>
    <property type="molecule type" value="Genomic_DNA"/>
</dbReference>
<dbReference type="PANTHER" id="PTHR48228">
    <property type="entry name" value="SUCCINYL-COA--D-CITRAMALATE COA-TRANSFERASE"/>
    <property type="match status" value="1"/>
</dbReference>
<comment type="caution">
    <text evidence="1">The sequence shown here is derived from an EMBL/GenBank/DDBJ whole genome shotgun (WGS) entry which is preliminary data.</text>
</comment>
<dbReference type="Gene3D" id="3.30.1540.10">
    <property type="entry name" value="formyl-coa transferase, domain 3"/>
    <property type="match status" value="1"/>
</dbReference>
<dbReference type="Proteomes" id="UP001055804">
    <property type="component" value="Unassembled WGS sequence"/>
</dbReference>
<dbReference type="AlphaFoldDB" id="A0A9J6PCF3"/>
<dbReference type="InterPro" id="IPR044855">
    <property type="entry name" value="CoA-Trfase_III_dom3_sf"/>
</dbReference>
<dbReference type="InterPro" id="IPR050509">
    <property type="entry name" value="CoA-transferase_III"/>
</dbReference>
<keyword evidence="1" id="KW-0808">Transferase</keyword>
<gene>
    <name evidence="1" type="ORF">NJQ99_03525</name>
</gene>
<evidence type="ECO:0000313" key="1">
    <source>
        <dbReference type="EMBL" id="MCP1335472.1"/>
    </source>
</evidence>
<accession>A0A9J6PCF3</accession>
<proteinExistence type="predicted"/>
<dbReference type="GO" id="GO:0016740">
    <property type="term" value="F:transferase activity"/>
    <property type="evidence" value="ECO:0007669"/>
    <property type="project" value="UniProtKB-KW"/>
</dbReference>
<dbReference type="PANTHER" id="PTHR48228:SF5">
    <property type="entry name" value="ALPHA-METHYLACYL-COA RACEMASE"/>
    <property type="match status" value="1"/>
</dbReference>
<dbReference type="RefSeq" id="WP_269331416.1">
    <property type="nucleotide sequence ID" value="NZ_JAMZFT010000001.1"/>
</dbReference>
<dbReference type="SUPFAM" id="SSF89796">
    <property type="entry name" value="CoA-transferase family III (CaiB/BaiF)"/>
    <property type="match status" value="1"/>
</dbReference>
<dbReference type="Gene3D" id="3.40.50.10540">
    <property type="entry name" value="Crotonobetainyl-coa:carnitine coa-transferase, domain 1"/>
    <property type="match status" value="1"/>
</dbReference>
<protein>
    <submittedName>
        <fullName evidence="1">CoA transferase</fullName>
    </submittedName>
</protein>
<dbReference type="Pfam" id="PF02515">
    <property type="entry name" value="CoA_transf_3"/>
    <property type="match status" value="1"/>
</dbReference>
<dbReference type="InterPro" id="IPR003673">
    <property type="entry name" value="CoA-Trfase_fam_III"/>
</dbReference>
<reference evidence="1" key="1">
    <citation type="submission" date="2022-06" db="EMBL/GenBank/DDBJ databases">
        <title>Isolation and Genomics of Futiania mangrovii gen. nov., sp. nov., a Rare and Metabolically-versatile member in the Class Alphaproteobacteria.</title>
        <authorList>
            <person name="Liu L."/>
            <person name="Huang W.-C."/>
            <person name="Pan J."/>
            <person name="Li J."/>
            <person name="Huang Y."/>
            <person name="Du H."/>
            <person name="Liu Y."/>
            <person name="Li M."/>
        </authorList>
    </citation>
    <scope>NUCLEOTIDE SEQUENCE</scope>
    <source>
        <strain evidence="1">FT118</strain>
    </source>
</reference>
<keyword evidence="2" id="KW-1185">Reference proteome</keyword>
<sequence>MNDTPGRSATARPPLRGIRVLDFSWLLPGPFCTMQLAELGADVVKIEGPQGDYAREMLPGLFAVANRNKRSVSIDLKAPGALAIVDRMVERADVVIEGFRPGVADRLGIGYERLSEINPQIVYASVSGFGSCGPLAAHPGHDINYLAYSGVLSIPGQWDRKIARGALPVADLSAAMTAALSIVASLLDSRASGRGRYLDVAMLPALMSWAQVRTADHLAAEDGSWPHLNPLNDIYETQDGKLVSLALVEPKFLRAFCEAAGCEEILTSGDYDAFAGRHDLEAGQRLSASVRGVIASRSAADWDRLLILHGVPYAPVLTPSEALDNPQLGALGLGTRAPEGIPKGYFPFPVPGVSSGRAMPAPGRGEHTAEVLKEFGIAEADIAGLHSAHQTA</sequence>
<organism evidence="1 2">
    <name type="scientific">Futiania mangrovi</name>
    <dbReference type="NCBI Taxonomy" id="2959716"/>
    <lineage>
        <taxon>Bacteria</taxon>
        <taxon>Pseudomonadati</taxon>
        <taxon>Pseudomonadota</taxon>
        <taxon>Alphaproteobacteria</taxon>
        <taxon>Futianiales</taxon>
        <taxon>Futianiaceae</taxon>
        <taxon>Futiania</taxon>
    </lineage>
</organism>